<dbReference type="InterPro" id="IPR018392">
    <property type="entry name" value="LysM"/>
</dbReference>
<reference evidence="4 5" key="1">
    <citation type="submission" date="2021-06" db="EMBL/GenBank/DDBJ databases">
        <authorList>
            <person name="Jeong J.W."/>
        </authorList>
    </citation>
    <scope>NUCLEOTIDE SEQUENCE [LARGE SCALE GENOMIC DNA]</scope>
    <source>
        <strain evidence="4 5">MMS21-TAE1-1</strain>
    </source>
</reference>
<organism evidence="4 5">
    <name type="scientific">Paenarthrobacter aromaticivorans</name>
    <dbReference type="NCBI Taxonomy" id="2849150"/>
    <lineage>
        <taxon>Bacteria</taxon>
        <taxon>Bacillati</taxon>
        <taxon>Actinomycetota</taxon>
        <taxon>Actinomycetes</taxon>
        <taxon>Micrococcales</taxon>
        <taxon>Micrococcaceae</taxon>
        <taxon>Paenarthrobacter</taxon>
    </lineage>
</organism>
<dbReference type="Pfam" id="PF01476">
    <property type="entry name" value="LysM"/>
    <property type="match status" value="1"/>
</dbReference>
<comment type="caution">
    <text evidence="4">The sequence shown here is derived from an EMBL/GenBank/DDBJ whole genome shotgun (WGS) entry which is preliminary data.</text>
</comment>
<dbReference type="CDD" id="cd00118">
    <property type="entry name" value="LysM"/>
    <property type="match status" value="1"/>
</dbReference>
<name>A0ABS6I4A6_9MICC</name>
<feature type="transmembrane region" description="Helical" evidence="2">
    <location>
        <begin position="53"/>
        <end position="79"/>
    </location>
</feature>
<feature type="transmembrane region" description="Helical" evidence="2">
    <location>
        <begin position="99"/>
        <end position="118"/>
    </location>
</feature>
<dbReference type="RefSeq" id="WP_216924029.1">
    <property type="nucleotide sequence ID" value="NZ_JAHOPC010000003.1"/>
</dbReference>
<accession>A0ABS6I4A6</accession>
<evidence type="ECO:0000256" key="2">
    <source>
        <dbReference type="SAM" id="Phobius"/>
    </source>
</evidence>
<dbReference type="EMBL" id="JAHOPC010000003">
    <property type="protein sequence ID" value="MBU8866207.1"/>
    <property type="molecule type" value="Genomic_DNA"/>
</dbReference>
<feature type="region of interest" description="Disordered" evidence="1">
    <location>
        <begin position="167"/>
        <end position="188"/>
    </location>
</feature>
<evidence type="ECO:0000313" key="4">
    <source>
        <dbReference type="EMBL" id="MBU8866207.1"/>
    </source>
</evidence>
<feature type="domain" description="LysM" evidence="3">
    <location>
        <begin position="203"/>
        <end position="260"/>
    </location>
</feature>
<keyword evidence="5" id="KW-1185">Reference proteome</keyword>
<feature type="transmembrane region" description="Helical" evidence="2">
    <location>
        <begin position="12"/>
        <end position="33"/>
    </location>
</feature>
<keyword evidence="2" id="KW-0812">Transmembrane</keyword>
<dbReference type="PROSITE" id="PS51782">
    <property type="entry name" value="LYSM"/>
    <property type="match status" value="1"/>
</dbReference>
<keyword evidence="2" id="KW-1133">Transmembrane helix</keyword>
<keyword evidence="2" id="KW-0472">Membrane</keyword>
<evidence type="ECO:0000259" key="3">
    <source>
        <dbReference type="PROSITE" id="PS51782"/>
    </source>
</evidence>
<gene>
    <name evidence="4" type="ORF">KSW38_07890</name>
</gene>
<proteinExistence type="predicted"/>
<evidence type="ECO:0000256" key="1">
    <source>
        <dbReference type="SAM" id="MobiDB-lite"/>
    </source>
</evidence>
<sequence>MSSDPPRIRHDAAFAAVLLALGLLLVIVGQSLLGQWQVDVSHGQTSTFEHLLALASSASGIAIVSWWILSLGLAAWAAVLHGAGRSGRADAIAKFSPGFMLRLAFALLSLNFLGIQAAQAAAMPEPQWQATSNGAAGMAAWHPSAGVQGPVPAVEMVPAVTTEESREATRTGPAWRPHPPIVEPDLLSRPGSREMAFEHPVEAGVAVKPGDTLWSIAADHLGPFATDVDIALHWPSWYSANRRIIGDDPASLRPGQVLQPPTPD</sequence>
<dbReference type="Proteomes" id="UP000824166">
    <property type="component" value="Unassembled WGS sequence"/>
</dbReference>
<protein>
    <submittedName>
        <fullName evidence="4">LysM peptidoglycan-binding domain-containing protein</fullName>
    </submittedName>
</protein>
<evidence type="ECO:0000313" key="5">
    <source>
        <dbReference type="Proteomes" id="UP000824166"/>
    </source>
</evidence>